<comment type="similarity">
    <text evidence="10">Belongs to the PlsX family.</text>
</comment>
<reference evidence="11" key="2">
    <citation type="submission" date="2021-04" db="EMBL/GenBank/DDBJ databases">
        <authorList>
            <person name="Gilroy R."/>
        </authorList>
    </citation>
    <scope>NUCLEOTIDE SEQUENCE</scope>
    <source>
        <strain evidence="11">CHK185-1770</strain>
    </source>
</reference>
<evidence type="ECO:0000313" key="11">
    <source>
        <dbReference type="EMBL" id="HJB97547.1"/>
    </source>
</evidence>
<comment type="caution">
    <text evidence="11">The sequence shown here is derived from an EMBL/GenBank/DDBJ whole genome shotgun (WGS) entry which is preliminary data.</text>
</comment>
<comment type="function">
    <text evidence="10">Catalyzes the reversible formation of acyl-phosphate (acyl-PO(4)) from acyl-[acyl-carrier-protein] (acyl-ACP). This enzyme utilizes acyl-ACP as fatty acyl donor, but not acyl-CoA.</text>
</comment>
<protein>
    <recommendedName>
        <fullName evidence="8 10">Phosphate acyltransferase</fullName>
        <ecNumber evidence="8 10">2.3.1.274</ecNumber>
    </recommendedName>
    <alternativeName>
        <fullName evidence="10">Acyl-ACP phosphotransacylase</fullName>
    </alternativeName>
    <alternativeName>
        <fullName evidence="10">Acyl-[acyl-carrier-protein]--phosphate acyltransferase</fullName>
    </alternativeName>
    <alternativeName>
        <fullName evidence="10">Phosphate-acyl-ACP acyltransferase</fullName>
    </alternativeName>
</protein>
<evidence type="ECO:0000256" key="8">
    <source>
        <dbReference type="ARBA" id="ARBA00024069"/>
    </source>
</evidence>
<keyword evidence="11" id="KW-0012">Acyltransferase</keyword>
<keyword evidence="7 10" id="KW-1208">Phospholipid metabolism</keyword>
<dbReference type="NCBIfam" id="TIGR00182">
    <property type="entry name" value="plsX"/>
    <property type="match status" value="1"/>
</dbReference>
<comment type="pathway">
    <text evidence="10">Lipid metabolism; phospholipid metabolism.</text>
</comment>
<dbReference type="AlphaFoldDB" id="A0A9D2SFN3"/>
<dbReference type="PIRSF" id="PIRSF002465">
    <property type="entry name" value="Phsphlp_syn_PlsX"/>
    <property type="match status" value="1"/>
</dbReference>
<sequence>MKIIVDAFGGDNAPREILLGCAQARQELGIDLVLTGDKARLEACARELGLEQELAQMEILPCGDVLTMEDEPTSVLREKGDSSMAVGLRALAEGKGDAFASAGNSGALVVGATMLVKRLRGVKRVAFAPIMPKSKGFFMLIDGGANVDCRPEMLLQFGVMGAAYMKSVMGVEHPRVALANVGEEEHKGDQLRQEALALLKACPDIRFVGNVEAREIPFDGADVVVADGFTGNMILKLYEGVALALMEKIKGVFTSSLKGKLAAAMVYGDLKKMKKELDYNEYGGAPIMGCSKPVFKIHGSAKASTVKSALALIQSYAQSGVTQEIAAAVSKKS</sequence>
<comment type="subunit">
    <text evidence="9 10">Homodimer. Probably interacts with PlsY.</text>
</comment>
<dbReference type="PANTHER" id="PTHR30100">
    <property type="entry name" value="FATTY ACID/PHOSPHOLIPID SYNTHESIS PROTEIN PLSX"/>
    <property type="match status" value="1"/>
</dbReference>
<evidence type="ECO:0000256" key="4">
    <source>
        <dbReference type="ARBA" id="ARBA00022679"/>
    </source>
</evidence>
<accession>A0A9D2SFN3</accession>
<dbReference type="GO" id="GO:0005737">
    <property type="term" value="C:cytoplasm"/>
    <property type="evidence" value="ECO:0007669"/>
    <property type="project" value="UniProtKB-SubCell"/>
</dbReference>
<dbReference type="InterPro" id="IPR003664">
    <property type="entry name" value="FA_synthesis"/>
</dbReference>
<proteinExistence type="inferred from homology"/>
<dbReference type="EMBL" id="DWXG01000028">
    <property type="protein sequence ID" value="HJB97547.1"/>
    <property type="molecule type" value="Genomic_DNA"/>
</dbReference>
<dbReference type="GO" id="GO:0008654">
    <property type="term" value="P:phospholipid biosynthetic process"/>
    <property type="evidence" value="ECO:0007669"/>
    <property type="project" value="UniProtKB-KW"/>
</dbReference>
<keyword evidence="2 10" id="KW-0963">Cytoplasm</keyword>
<dbReference type="GO" id="GO:0006633">
    <property type="term" value="P:fatty acid biosynthetic process"/>
    <property type="evidence" value="ECO:0007669"/>
    <property type="project" value="UniProtKB-UniRule"/>
</dbReference>
<evidence type="ECO:0000313" key="12">
    <source>
        <dbReference type="Proteomes" id="UP000826793"/>
    </source>
</evidence>
<keyword evidence="4 10" id="KW-0808">Transferase</keyword>
<dbReference type="PANTHER" id="PTHR30100:SF1">
    <property type="entry name" value="PHOSPHATE ACYLTRANSFERASE"/>
    <property type="match status" value="1"/>
</dbReference>
<organism evidence="11 12">
    <name type="scientific">Candidatus Acutalibacter pullicola</name>
    <dbReference type="NCBI Taxonomy" id="2838417"/>
    <lineage>
        <taxon>Bacteria</taxon>
        <taxon>Bacillati</taxon>
        <taxon>Bacillota</taxon>
        <taxon>Clostridia</taxon>
        <taxon>Eubacteriales</taxon>
        <taxon>Acutalibacteraceae</taxon>
        <taxon>Acutalibacter</taxon>
    </lineage>
</organism>
<evidence type="ECO:0000256" key="10">
    <source>
        <dbReference type="HAMAP-Rule" id="MF_00019"/>
    </source>
</evidence>
<keyword evidence="6 10" id="KW-0594">Phospholipid biosynthesis</keyword>
<reference evidence="11" key="1">
    <citation type="journal article" date="2021" name="PeerJ">
        <title>Extensive microbial diversity within the chicken gut microbiome revealed by metagenomics and culture.</title>
        <authorList>
            <person name="Gilroy R."/>
            <person name="Ravi A."/>
            <person name="Getino M."/>
            <person name="Pursley I."/>
            <person name="Horton D.L."/>
            <person name="Alikhan N.F."/>
            <person name="Baker D."/>
            <person name="Gharbi K."/>
            <person name="Hall N."/>
            <person name="Watson M."/>
            <person name="Adriaenssens E.M."/>
            <person name="Foster-Nyarko E."/>
            <person name="Jarju S."/>
            <person name="Secka A."/>
            <person name="Antonio M."/>
            <person name="Oren A."/>
            <person name="Chaudhuri R.R."/>
            <person name="La Ragione R."/>
            <person name="Hildebrand F."/>
            <person name="Pallen M.J."/>
        </authorList>
    </citation>
    <scope>NUCLEOTIDE SEQUENCE</scope>
    <source>
        <strain evidence="11">CHK185-1770</strain>
    </source>
</reference>
<name>A0A9D2SFN3_9FIRM</name>
<dbReference type="HAMAP" id="MF_00019">
    <property type="entry name" value="PlsX"/>
    <property type="match status" value="1"/>
</dbReference>
<dbReference type="Proteomes" id="UP000826793">
    <property type="component" value="Unassembled WGS sequence"/>
</dbReference>
<dbReference type="InterPro" id="IPR012281">
    <property type="entry name" value="Phospholipid_synth_PlsX-like"/>
</dbReference>
<evidence type="ECO:0000256" key="7">
    <source>
        <dbReference type="ARBA" id="ARBA00023264"/>
    </source>
</evidence>
<keyword evidence="3 10" id="KW-0444">Lipid biosynthesis</keyword>
<evidence type="ECO:0000256" key="9">
    <source>
        <dbReference type="ARBA" id="ARBA00046608"/>
    </source>
</evidence>
<evidence type="ECO:0000256" key="5">
    <source>
        <dbReference type="ARBA" id="ARBA00023098"/>
    </source>
</evidence>
<dbReference type="EC" id="2.3.1.274" evidence="8 10"/>
<evidence type="ECO:0000256" key="1">
    <source>
        <dbReference type="ARBA" id="ARBA00001232"/>
    </source>
</evidence>
<dbReference type="Gene3D" id="3.40.718.10">
    <property type="entry name" value="Isopropylmalate Dehydrogenase"/>
    <property type="match status" value="1"/>
</dbReference>
<gene>
    <name evidence="10 11" type="primary">plsX</name>
    <name evidence="11" type="ORF">H9710_03085</name>
</gene>
<dbReference type="GO" id="GO:0043811">
    <property type="term" value="F:phosphate:acyl-[acyl carrier protein] acyltransferase activity"/>
    <property type="evidence" value="ECO:0007669"/>
    <property type="project" value="UniProtKB-UniRule"/>
</dbReference>
<keyword evidence="5 10" id="KW-0443">Lipid metabolism</keyword>
<dbReference type="Pfam" id="PF02504">
    <property type="entry name" value="FA_synthesis"/>
    <property type="match status" value="1"/>
</dbReference>
<evidence type="ECO:0000256" key="6">
    <source>
        <dbReference type="ARBA" id="ARBA00023209"/>
    </source>
</evidence>
<evidence type="ECO:0000256" key="3">
    <source>
        <dbReference type="ARBA" id="ARBA00022516"/>
    </source>
</evidence>
<evidence type="ECO:0000256" key="2">
    <source>
        <dbReference type="ARBA" id="ARBA00022490"/>
    </source>
</evidence>
<dbReference type="SUPFAM" id="SSF53659">
    <property type="entry name" value="Isocitrate/Isopropylmalate dehydrogenase-like"/>
    <property type="match status" value="1"/>
</dbReference>
<comment type="subcellular location">
    <subcellularLocation>
        <location evidence="10">Cytoplasm</location>
    </subcellularLocation>
    <text evidence="10">Associated with the membrane possibly through PlsY.</text>
</comment>
<comment type="catalytic activity">
    <reaction evidence="1 10">
        <text>a fatty acyl-[ACP] + phosphate = an acyl phosphate + holo-[ACP]</text>
        <dbReference type="Rhea" id="RHEA:42292"/>
        <dbReference type="Rhea" id="RHEA-COMP:9685"/>
        <dbReference type="Rhea" id="RHEA-COMP:14125"/>
        <dbReference type="ChEBI" id="CHEBI:43474"/>
        <dbReference type="ChEBI" id="CHEBI:59918"/>
        <dbReference type="ChEBI" id="CHEBI:64479"/>
        <dbReference type="ChEBI" id="CHEBI:138651"/>
        <dbReference type="EC" id="2.3.1.274"/>
    </reaction>
</comment>